<dbReference type="OrthoDB" id="2993351at2759"/>
<dbReference type="RefSeq" id="XP_003660753.1">
    <property type="nucleotide sequence ID" value="XM_003660705.1"/>
</dbReference>
<dbReference type="InterPro" id="IPR006913">
    <property type="entry name" value="CENP-V/GFA"/>
</dbReference>
<keyword evidence="3" id="KW-0862">Zinc</keyword>
<dbReference type="STRING" id="573729.G2Q629"/>
<dbReference type="InterPro" id="IPR011057">
    <property type="entry name" value="Mss4-like_sf"/>
</dbReference>
<dbReference type="Proteomes" id="UP000007322">
    <property type="component" value="Chromosome 1"/>
</dbReference>
<dbReference type="OMA" id="VTWHNDS"/>
<dbReference type="VEuPathDB" id="FungiDB:MYCTH_2052991"/>
<accession>G2Q629</accession>
<dbReference type="SUPFAM" id="SSF51316">
    <property type="entry name" value="Mss4-like"/>
    <property type="match status" value="1"/>
</dbReference>
<protein>
    <recommendedName>
        <fullName evidence="4">CENP-V/GFA domain-containing protein</fullName>
    </recommendedName>
</protein>
<keyword evidence="6" id="KW-1185">Reference proteome</keyword>
<evidence type="ECO:0000256" key="2">
    <source>
        <dbReference type="ARBA" id="ARBA00022723"/>
    </source>
</evidence>
<dbReference type="PROSITE" id="PS51891">
    <property type="entry name" value="CENP_V_GFA"/>
    <property type="match status" value="1"/>
</dbReference>
<organism evidence="5 6">
    <name type="scientific">Thermothelomyces thermophilus (strain ATCC 42464 / BCRC 31852 / DSM 1799)</name>
    <name type="common">Sporotrichum thermophile</name>
    <dbReference type="NCBI Taxonomy" id="573729"/>
    <lineage>
        <taxon>Eukaryota</taxon>
        <taxon>Fungi</taxon>
        <taxon>Dikarya</taxon>
        <taxon>Ascomycota</taxon>
        <taxon>Pezizomycotina</taxon>
        <taxon>Sordariomycetes</taxon>
        <taxon>Sordariomycetidae</taxon>
        <taxon>Sordariales</taxon>
        <taxon>Chaetomiaceae</taxon>
        <taxon>Thermothelomyces</taxon>
    </lineage>
</organism>
<dbReference type="Gene3D" id="2.170.150.70">
    <property type="match status" value="1"/>
</dbReference>
<feature type="non-terminal residue" evidence="5">
    <location>
        <position position="1"/>
    </location>
</feature>
<evidence type="ECO:0000256" key="3">
    <source>
        <dbReference type="ARBA" id="ARBA00022833"/>
    </source>
</evidence>
<dbReference type="KEGG" id="mtm:MYCTH_2052991"/>
<gene>
    <name evidence="5" type="ORF">MYCTH_2052991</name>
</gene>
<dbReference type="AlphaFoldDB" id="G2Q629"/>
<dbReference type="GO" id="GO:0016846">
    <property type="term" value="F:carbon-sulfur lyase activity"/>
    <property type="evidence" value="ECO:0007669"/>
    <property type="project" value="InterPro"/>
</dbReference>
<dbReference type="HOGENOM" id="CLU_055491_7_0_1"/>
<dbReference type="EMBL" id="CP003002">
    <property type="protein sequence ID" value="AEO55508.1"/>
    <property type="molecule type" value="Genomic_DNA"/>
</dbReference>
<sequence>LPPSPLPRDPVAHAAGRRFNGADLDPKYVAPQFRGEEPNPAGFENGKTYYGSCHCEAVTTAVRLDGSLEDGTYKGLLLECNCSFCRQGYAWVYPTSKQIAIEGRDNVFYYTFADRCWRKMFCKMCGENIGTEPNPDLTEEEVAALPRLKREFRAEHSDINSINLRTINGLDVKQLKLRREDGWNNLKPQYVYP</sequence>
<evidence type="ECO:0000313" key="5">
    <source>
        <dbReference type="EMBL" id="AEO55508.1"/>
    </source>
</evidence>
<proteinExistence type="inferred from homology"/>
<dbReference type="PANTHER" id="PTHR28620:SF1">
    <property type="entry name" value="CENP-V_GFA DOMAIN-CONTAINING PROTEIN"/>
    <property type="match status" value="1"/>
</dbReference>
<comment type="similarity">
    <text evidence="1">Belongs to the Gfa family.</text>
</comment>
<dbReference type="InterPro" id="IPR052355">
    <property type="entry name" value="CENP-V-like"/>
</dbReference>
<dbReference type="eggNOG" id="KOG4192">
    <property type="taxonomic scope" value="Eukaryota"/>
</dbReference>
<dbReference type="InParanoid" id="G2Q629"/>
<dbReference type="GeneID" id="11505550"/>
<dbReference type="GO" id="GO:0046872">
    <property type="term" value="F:metal ion binding"/>
    <property type="evidence" value="ECO:0007669"/>
    <property type="project" value="UniProtKB-KW"/>
</dbReference>
<feature type="domain" description="CENP-V/GFA" evidence="4">
    <location>
        <begin position="49"/>
        <end position="184"/>
    </location>
</feature>
<name>G2Q629_THET4</name>
<dbReference type="Pfam" id="PF04828">
    <property type="entry name" value="GFA"/>
    <property type="match status" value="1"/>
</dbReference>
<reference evidence="5 6" key="1">
    <citation type="journal article" date="2011" name="Nat. Biotechnol.">
        <title>Comparative genomic analysis of the thermophilic biomass-degrading fungi Myceliophthora thermophila and Thielavia terrestris.</title>
        <authorList>
            <person name="Berka R.M."/>
            <person name="Grigoriev I.V."/>
            <person name="Otillar R."/>
            <person name="Salamov A."/>
            <person name="Grimwood J."/>
            <person name="Reid I."/>
            <person name="Ishmael N."/>
            <person name="John T."/>
            <person name="Darmond C."/>
            <person name="Moisan M.-C."/>
            <person name="Henrissat B."/>
            <person name="Coutinho P.M."/>
            <person name="Lombard V."/>
            <person name="Natvig D.O."/>
            <person name="Lindquist E."/>
            <person name="Schmutz J."/>
            <person name="Lucas S."/>
            <person name="Harris P."/>
            <person name="Powlowski J."/>
            <person name="Bellemare A."/>
            <person name="Taylor D."/>
            <person name="Butler G."/>
            <person name="de Vries R.P."/>
            <person name="Allijn I.E."/>
            <person name="van den Brink J."/>
            <person name="Ushinsky S."/>
            <person name="Storms R."/>
            <person name="Powell A.J."/>
            <person name="Paulsen I.T."/>
            <person name="Elbourne L.D.H."/>
            <person name="Baker S.E."/>
            <person name="Magnuson J."/>
            <person name="LaBoissiere S."/>
            <person name="Clutterbuck A.J."/>
            <person name="Martinez D."/>
            <person name="Wogulis M."/>
            <person name="de Leon A.L."/>
            <person name="Rey M.W."/>
            <person name="Tsang A."/>
        </authorList>
    </citation>
    <scope>NUCLEOTIDE SEQUENCE [LARGE SCALE GENOMIC DNA]</scope>
    <source>
        <strain evidence="6">ATCC 42464 / BCRC 31852 / DSM 1799</strain>
    </source>
</reference>
<dbReference type="PANTHER" id="PTHR28620">
    <property type="entry name" value="CENTROMERE PROTEIN V"/>
    <property type="match status" value="1"/>
</dbReference>
<evidence type="ECO:0000259" key="4">
    <source>
        <dbReference type="PROSITE" id="PS51891"/>
    </source>
</evidence>
<evidence type="ECO:0000313" key="6">
    <source>
        <dbReference type="Proteomes" id="UP000007322"/>
    </source>
</evidence>
<evidence type="ECO:0000256" key="1">
    <source>
        <dbReference type="ARBA" id="ARBA00005495"/>
    </source>
</evidence>
<keyword evidence="2" id="KW-0479">Metal-binding</keyword>